<dbReference type="SUPFAM" id="SSF52540">
    <property type="entry name" value="P-loop containing nucleoside triphosphate hydrolases"/>
    <property type="match status" value="1"/>
</dbReference>
<dbReference type="EMBL" id="VAHF01000009">
    <property type="protein sequence ID" value="TXG54731.1"/>
    <property type="molecule type" value="Genomic_DNA"/>
</dbReference>
<dbReference type="GO" id="GO:0043531">
    <property type="term" value="F:ADP binding"/>
    <property type="evidence" value="ECO:0007669"/>
    <property type="project" value="InterPro"/>
</dbReference>
<dbReference type="PANTHER" id="PTHR36766:SF70">
    <property type="entry name" value="DISEASE RESISTANCE PROTEIN RGA4"/>
    <property type="match status" value="1"/>
</dbReference>
<dbReference type="Gene3D" id="3.40.50.300">
    <property type="entry name" value="P-loop containing nucleotide triphosphate hydrolases"/>
    <property type="match status" value="1"/>
</dbReference>
<name>A0A5C7HCQ9_9ROSI</name>
<protein>
    <recommendedName>
        <fullName evidence="2">NB-ARC domain-containing protein</fullName>
    </recommendedName>
</protein>
<dbReference type="OrthoDB" id="3027644at2759"/>
<evidence type="ECO:0000259" key="2">
    <source>
        <dbReference type="Pfam" id="PF00931"/>
    </source>
</evidence>
<dbReference type="Pfam" id="PF00931">
    <property type="entry name" value="NB-ARC"/>
    <property type="match status" value="1"/>
</dbReference>
<sequence>MARSYGIKGCSIWRFIVCIYGMRGLGKTTIARKLYHLIDVKREFENRAWVVVSQDYIIQDLLTRIFNSFGDAEMVKTHEVENNEDLKKMNEVDLGRRLHKSLQGHSYLLVIDGVWDKEAWRILKAVFLDNKNGSRVIITTRNEEVAKSSDERTHSHGLRHLREEKSWQLFCKKTFRNFKADEELKKLCKEMVQK</sequence>
<dbReference type="AlphaFoldDB" id="A0A5C7HCQ9"/>
<gene>
    <name evidence="3" type="ORF">EZV62_019987</name>
</gene>
<reference evidence="4" key="1">
    <citation type="journal article" date="2019" name="Gigascience">
        <title>De novo genome assembly of the endangered Acer yangbiense, a plant species with extremely small populations endemic to Yunnan Province, China.</title>
        <authorList>
            <person name="Yang J."/>
            <person name="Wariss H.M."/>
            <person name="Tao L."/>
            <person name="Zhang R."/>
            <person name="Yun Q."/>
            <person name="Hollingsworth P."/>
            <person name="Dao Z."/>
            <person name="Luo G."/>
            <person name="Guo H."/>
            <person name="Ma Y."/>
            <person name="Sun W."/>
        </authorList>
    </citation>
    <scope>NUCLEOTIDE SEQUENCE [LARGE SCALE GENOMIC DNA]</scope>
    <source>
        <strain evidence="4">cv. Malutang</strain>
    </source>
</reference>
<proteinExistence type="predicted"/>
<keyword evidence="4" id="KW-1185">Reference proteome</keyword>
<dbReference type="InterPro" id="IPR027417">
    <property type="entry name" value="P-loop_NTPase"/>
</dbReference>
<dbReference type="Proteomes" id="UP000323000">
    <property type="component" value="Chromosome 9"/>
</dbReference>
<dbReference type="InterPro" id="IPR002182">
    <property type="entry name" value="NB-ARC"/>
</dbReference>
<accession>A0A5C7HCQ9</accession>
<feature type="domain" description="NB-ARC" evidence="2">
    <location>
        <begin position="16"/>
        <end position="177"/>
    </location>
</feature>
<organism evidence="3 4">
    <name type="scientific">Acer yangbiense</name>
    <dbReference type="NCBI Taxonomy" id="1000413"/>
    <lineage>
        <taxon>Eukaryota</taxon>
        <taxon>Viridiplantae</taxon>
        <taxon>Streptophyta</taxon>
        <taxon>Embryophyta</taxon>
        <taxon>Tracheophyta</taxon>
        <taxon>Spermatophyta</taxon>
        <taxon>Magnoliopsida</taxon>
        <taxon>eudicotyledons</taxon>
        <taxon>Gunneridae</taxon>
        <taxon>Pentapetalae</taxon>
        <taxon>rosids</taxon>
        <taxon>malvids</taxon>
        <taxon>Sapindales</taxon>
        <taxon>Sapindaceae</taxon>
        <taxon>Hippocastanoideae</taxon>
        <taxon>Acereae</taxon>
        <taxon>Acer</taxon>
    </lineage>
</organism>
<dbReference type="PANTHER" id="PTHR36766">
    <property type="entry name" value="PLANT BROAD-SPECTRUM MILDEW RESISTANCE PROTEIN RPW8"/>
    <property type="match status" value="1"/>
</dbReference>
<evidence type="ECO:0000256" key="1">
    <source>
        <dbReference type="ARBA" id="ARBA00022821"/>
    </source>
</evidence>
<keyword evidence="1" id="KW-0611">Plant defense</keyword>
<comment type="caution">
    <text evidence="3">The sequence shown here is derived from an EMBL/GenBank/DDBJ whole genome shotgun (WGS) entry which is preliminary data.</text>
</comment>
<dbReference type="GO" id="GO:0006952">
    <property type="term" value="P:defense response"/>
    <property type="evidence" value="ECO:0007669"/>
    <property type="project" value="UniProtKB-KW"/>
</dbReference>
<evidence type="ECO:0000313" key="4">
    <source>
        <dbReference type="Proteomes" id="UP000323000"/>
    </source>
</evidence>
<dbReference type="PRINTS" id="PR00364">
    <property type="entry name" value="DISEASERSIST"/>
</dbReference>
<evidence type="ECO:0000313" key="3">
    <source>
        <dbReference type="EMBL" id="TXG54731.1"/>
    </source>
</evidence>
<dbReference type="FunFam" id="3.40.50.300:FF:001091">
    <property type="entry name" value="Probable disease resistance protein At1g61300"/>
    <property type="match status" value="1"/>
</dbReference>